<reference evidence="2" key="1">
    <citation type="submission" date="2017-02" db="EMBL/GenBank/DDBJ databases">
        <authorList>
            <person name="Varghese N."/>
            <person name="Submissions S."/>
        </authorList>
    </citation>
    <scope>NUCLEOTIDE SEQUENCE [LARGE SCALE GENOMIC DNA]</scope>
    <source>
        <strain evidence="2">DSM 18108</strain>
    </source>
</reference>
<proteinExistence type="predicted"/>
<dbReference type="RefSeq" id="WP_079468251.1">
    <property type="nucleotide sequence ID" value="NZ_FUZZ01000001.1"/>
</dbReference>
<dbReference type="Proteomes" id="UP000190166">
    <property type="component" value="Unassembled WGS sequence"/>
</dbReference>
<organism evidence="1 2">
    <name type="scientific">Chitinophaga ginsengisegetis</name>
    <dbReference type="NCBI Taxonomy" id="393003"/>
    <lineage>
        <taxon>Bacteria</taxon>
        <taxon>Pseudomonadati</taxon>
        <taxon>Bacteroidota</taxon>
        <taxon>Chitinophagia</taxon>
        <taxon>Chitinophagales</taxon>
        <taxon>Chitinophagaceae</taxon>
        <taxon>Chitinophaga</taxon>
    </lineage>
</organism>
<accession>A0A1T5NAY0</accession>
<protein>
    <submittedName>
        <fullName evidence="1">Uncharacterized protein</fullName>
    </submittedName>
</protein>
<dbReference type="AlphaFoldDB" id="A0A1T5NAY0"/>
<evidence type="ECO:0000313" key="2">
    <source>
        <dbReference type="Proteomes" id="UP000190166"/>
    </source>
</evidence>
<evidence type="ECO:0000313" key="1">
    <source>
        <dbReference type="EMBL" id="SKC97572.1"/>
    </source>
</evidence>
<name>A0A1T5NAY0_9BACT</name>
<keyword evidence="2" id="KW-1185">Reference proteome</keyword>
<dbReference type="EMBL" id="FUZZ01000001">
    <property type="protein sequence ID" value="SKC97572.1"/>
    <property type="molecule type" value="Genomic_DNA"/>
</dbReference>
<sequence length="291" mass="32403">MKPLTSLFACLCISLVYSSCKPKPTELVFKSPRQSLVDSVNAAISDSTSPGDISQPGSKGAQWRAWIKWFKNCPKNATFKSDIVYLGPSNSRDLGYILSKNKKYDRWDFYKVGDTAKFSDFIHFDRDVQQCDVRKISDFSFDMLIDANLWQTVNAELGGLIKNAKDVKINAGTWHIESLETGPFSMYLSTAENKNIPFYRKSMLDDGNVIITKVLKMSGFDISIASKDSISAGLKATLDNGFNVNVVPTDSSRKIGFSLNFKRVAKDTLRVVSTGQVVLFAQISKGEDVIR</sequence>
<gene>
    <name evidence="1" type="ORF">SAMN05660461_0950</name>
</gene>